<keyword evidence="8 11" id="KW-1133">Transmembrane helix</keyword>
<dbReference type="InterPro" id="IPR037682">
    <property type="entry name" value="TonB_C"/>
</dbReference>
<feature type="transmembrane region" description="Helical" evidence="11">
    <location>
        <begin position="14"/>
        <end position="36"/>
    </location>
</feature>
<evidence type="ECO:0000256" key="2">
    <source>
        <dbReference type="ARBA" id="ARBA00006555"/>
    </source>
</evidence>
<proteinExistence type="inferred from homology"/>
<keyword evidence="4" id="KW-1003">Cell membrane</keyword>
<feature type="region of interest" description="Disordered" evidence="10">
    <location>
        <begin position="54"/>
        <end position="132"/>
    </location>
</feature>
<evidence type="ECO:0000313" key="13">
    <source>
        <dbReference type="EMBL" id="KEQ52180.1"/>
    </source>
</evidence>
<evidence type="ECO:0000256" key="3">
    <source>
        <dbReference type="ARBA" id="ARBA00022448"/>
    </source>
</evidence>
<dbReference type="EMBL" id="JFHR01000049">
    <property type="protein sequence ID" value="KEQ52180.1"/>
    <property type="molecule type" value="Genomic_DNA"/>
</dbReference>
<name>A0A081RAF7_SPHCR</name>
<dbReference type="PROSITE" id="PS52015">
    <property type="entry name" value="TONB_CTD"/>
    <property type="match status" value="1"/>
</dbReference>
<evidence type="ECO:0000313" key="14">
    <source>
        <dbReference type="Proteomes" id="UP000028411"/>
    </source>
</evidence>
<dbReference type="PANTHER" id="PTHR33446">
    <property type="entry name" value="PROTEIN TONB-RELATED"/>
    <property type="match status" value="1"/>
</dbReference>
<accession>A0A081RAF7</accession>
<dbReference type="PATRIC" id="fig|46429.4.peg.3510"/>
<protein>
    <submittedName>
        <fullName evidence="13">TonB family domain-containing protein</fullName>
    </submittedName>
</protein>
<keyword evidence="5" id="KW-0997">Cell inner membrane</keyword>
<reference evidence="13 14" key="1">
    <citation type="submission" date="2014-02" db="EMBL/GenBank/DDBJ databases">
        <title>Whole genome sequence of Sphingobium chlorophenolicum NBRC 16172.</title>
        <authorList>
            <person name="Gan H.M."/>
            <person name="Gan H.Y."/>
            <person name="Chew T.H."/>
            <person name="Savka M.A."/>
        </authorList>
    </citation>
    <scope>NUCLEOTIDE SEQUENCE [LARGE SCALE GENOMIC DNA]</scope>
    <source>
        <strain evidence="13 14">NBRC 16172</strain>
    </source>
</reference>
<evidence type="ECO:0000256" key="10">
    <source>
        <dbReference type="SAM" id="MobiDB-lite"/>
    </source>
</evidence>
<dbReference type="SUPFAM" id="SSF74653">
    <property type="entry name" value="TolA/TonB C-terminal domain"/>
    <property type="match status" value="1"/>
</dbReference>
<keyword evidence="6 11" id="KW-0812">Transmembrane</keyword>
<comment type="caution">
    <text evidence="13">The sequence shown here is derived from an EMBL/GenBank/DDBJ whole genome shotgun (WGS) entry which is preliminary data.</text>
</comment>
<evidence type="ECO:0000256" key="8">
    <source>
        <dbReference type="ARBA" id="ARBA00022989"/>
    </source>
</evidence>
<dbReference type="Gene3D" id="3.30.1150.10">
    <property type="match status" value="1"/>
</dbReference>
<keyword evidence="3" id="KW-0813">Transport</keyword>
<dbReference type="InterPro" id="IPR051045">
    <property type="entry name" value="TonB-dependent_transducer"/>
</dbReference>
<dbReference type="InterPro" id="IPR006260">
    <property type="entry name" value="TonB/TolA_C"/>
</dbReference>
<evidence type="ECO:0000256" key="5">
    <source>
        <dbReference type="ARBA" id="ARBA00022519"/>
    </source>
</evidence>
<evidence type="ECO:0000256" key="9">
    <source>
        <dbReference type="ARBA" id="ARBA00023136"/>
    </source>
</evidence>
<evidence type="ECO:0000256" key="1">
    <source>
        <dbReference type="ARBA" id="ARBA00004383"/>
    </source>
</evidence>
<feature type="compositionally biased region" description="Pro residues" evidence="10">
    <location>
        <begin position="56"/>
        <end position="70"/>
    </location>
</feature>
<keyword evidence="9 11" id="KW-0472">Membrane</keyword>
<feature type="domain" description="TonB C-terminal" evidence="12">
    <location>
        <begin position="138"/>
        <end position="229"/>
    </location>
</feature>
<keyword evidence="7" id="KW-0653">Protein transport</keyword>
<evidence type="ECO:0000256" key="11">
    <source>
        <dbReference type="SAM" id="Phobius"/>
    </source>
</evidence>
<evidence type="ECO:0000259" key="12">
    <source>
        <dbReference type="PROSITE" id="PS52015"/>
    </source>
</evidence>
<dbReference type="eggNOG" id="COG0810">
    <property type="taxonomic scope" value="Bacteria"/>
</dbReference>
<dbReference type="OrthoDB" id="8481221at2"/>
<dbReference type="Proteomes" id="UP000028411">
    <property type="component" value="Unassembled WGS sequence"/>
</dbReference>
<organism evidence="13 14">
    <name type="scientific">Sphingobium chlorophenolicum</name>
    <dbReference type="NCBI Taxonomy" id="46429"/>
    <lineage>
        <taxon>Bacteria</taxon>
        <taxon>Pseudomonadati</taxon>
        <taxon>Pseudomonadota</taxon>
        <taxon>Alphaproteobacteria</taxon>
        <taxon>Sphingomonadales</taxon>
        <taxon>Sphingomonadaceae</taxon>
        <taxon>Sphingobium</taxon>
    </lineage>
</organism>
<evidence type="ECO:0000256" key="4">
    <source>
        <dbReference type="ARBA" id="ARBA00022475"/>
    </source>
</evidence>
<dbReference type="AlphaFoldDB" id="A0A081RAF7"/>
<gene>
    <name evidence="13" type="ORF">BV95_03518</name>
</gene>
<dbReference type="GO" id="GO:0031992">
    <property type="term" value="F:energy transducer activity"/>
    <property type="evidence" value="ECO:0007669"/>
    <property type="project" value="TreeGrafter"/>
</dbReference>
<dbReference type="PANTHER" id="PTHR33446:SF2">
    <property type="entry name" value="PROTEIN TONB"/>
    <property type="match status" value="1"/>
</dbReference>
<evidence type="ECO:0000256" key="7">
    <source>
        <dbReference type="ARBA" id="ARBA00022927"/>
    </source>
</evidence>
<sequence length="229" mass="24497">MTLDQGEPGAARRWGGALALVLGFHAVPALVAAYWLGPTISTPAEETAIFIDMAPPAAPPVPPSEQPPGPKQVKAETPQPKLVRDPVKTPPLPNPTVALPVQPPEPPREEAKQAAPQTTAPPARPAPPAPVLSSGVPTWQGLVLGALNKVKRYPFAAQSRRQQGVPYIRFVMDRNGRVVSSRLERSSGFAMLDNEAVNLPRRAQPLPKPPADVTGDTIELVVPVEFYLR</sequence>
<dbReference type="GO" id="GO:0055085">
    <property type="term" value="P:transmembrane transport"/>
    <property type="evidence" value="ECO:0007669"/>
    <property type="project" value="InterPro"/>
</dbReference>
<dbReference type="NCBIfam" id="TIGR01352">
    <property type="entry name" value="tonB_Cterm"/>
    <property type="match status" value="1"/>
</dbReference>
<dbReference type="GO" id="GO:0015031">
    <property type="term" value="P:protein transport"/>
    <property type="evidence" value="ECO:0007669"/>
    <property type="project" value="UniProtKB-KW"/>
</dbReference>
<dbReference type="Pfam" id="PF03544">
    <property type="entry name" value="TonB_C"/>
    <property type="match status" value="1"/>
</dbReference>
<dbReference type="GO" id="GO:0098797">
    <property type="term" value="C:plasma membrane protein complex"/>
    <property type="evidence" value="ECO:0007669"/>
    <property type="project" value="TreeGrafter"/>
</dbReference>
<comment type="similarity">
    <text evidence="2">Belongs to the TonB family.</text>
</comment>
<comment type="subcellular location">
    <subcellularLocation>
        <location evidence="1">Cell inner membrane</location>
        <topology evidence="1">Single-pass membrane protein</topology>
        <orientation evidence="1">Periplasmic side</orientation>
    </subcellularLocation>
</comment>
<evidence type="ECO:0000256" key="6">
    <source>
        <dbReference type="ARBA" id="ARBA00022692"/>
    </source>
</evidence>